<name>A0A9N9EZ72_9GLOM</name>
<proteinExistence type="inferred from homology"/>
<dbReference type="InterPro" id="IPR051055">
    <property type="entry name" value="PIF1_helicase"/>
</dbReference>
<dbReference type="SUPFAM" id="SSF52540">
    <property type="entry name" value="P-loop containing nucleoside triphosphate hydrolases"/>
    <property type="match status" value="1"/>
</dbReference>
<keyword evidence="1" id="KW-0067">ATP-binding</keyword>
<protein>
    <recommendedName>
        <fullName evidence="1">ATP-dependent DNA helicase</fullName>
        <ecNumber evidence="1">5.6.2.3</ecNumber>
    </recommendedName>
</protein>
<keyword evidence="1" id="KW-0347">Helicase</keyword>
<dbReference type="EMBL" id="CAJVPL010000459">
    <property type="protein sequence ID" value="CAG8499630.1"/>
    <property type="molecule type" value="Genomic_DNA"/>
</dbReference>
<evidence type="ECO:0000256" key="1">
    <source>
        <dbReference type="RuleBase" id="RU363044"/>
    </source>
</evidence>
<dbReference type="PANTHER" id="PTHR47642:SF7">
    <property type="entry name" value="ATP-DEPENDENT DNA HELICASE PIF1"/>
    <property type="match status" value="1"/>
</dbReference>
<gene>
    <name evidence="3" type="ORF">AGERDE_LOCUS4179</name>
</gene>
<comment type="cofactor">
    <cofactor evidence="1">
        <name>Mg(2+)</name>
        <dbReference type="ChEBI" id="CHEBI:18420"/>
    </cofactor>
</comment>
<keyword evidence="1" id="KW-0234">DNA repair</keyword>
<dbReference type="AlphaFoldDB" id="A0A9N9EZ72"/>
<dbReference type="EC" id="5.6.2.3" evidence="1"/>
<dbReference type="GO" id="GO:0006281">
    <property type="term" value="P:DNA repair"/>
    <property type="evidence" value="ECO:0007669"/>
    <property type="project" value="UniProtKB-KW"/>
</dbReference>
<evidence type="ECO:0000313" key="3">
    <source>
        <dbReference type="EMBL" id="CAG8499630.1"/>
    </source>
</evidence>
<keyword evidence="4" id="KW-1185">Reference proteome</keyword>
<dbReference type="Pfam" id="PF05970">
    <property type="entry name" value="PIF1"/>
    <property type="match status" value="1"/>
</dbReference>
<keyword evidence="1" id="KW-0233">DNA recombination</keyword>
<keyword evidence="1" id="KW-0547">Nucleotide-binding</keyword>
<comment type="catalytic activity">
    <reaction evidence="1">
        <text>ATP + H2O = ADP + phosphate + H(+)</text>
        <dbReference type="Rhea" id="RHEA:13065"/>
        <dbReference type="ChEBI" id="CHEBI:15377"/>
        <dbReference type="ChEBI" id="CHEBI:15378"/>
        <dbReference type="ChEBI" id="CHEBI:30616"/>
        <dbReference type="ChEBI" id="CHEBI:43474"/>
        <dbReference type="ChEBI" id="CHEBI:456216"/>
        <dbReference type="EC" id="5.6.2.3"/>
    </reaction>
</comment>
<comment type="caution">
    <text evidence="3">The sequence shown here is derived from an EMBL/GenBank/DDBJ whole genome shotgun (WGS) entry which is preliminary data.</text>
</comment>
<dbReference type="Proteomes" id="UP000789831">
    <property type="component" value="Unassembled WGS sequence"/>
</dbReference>
<dbReference type="GO" id="GO:0016787">
    <property type="term" value="F:hydrolase activity"/>
    <property type="evidence" value="ECO:0007669"/>
    <property type="project" value="UniProtKB-KW"/>
</dbReference>
<sequence length="207" mass="23716">MRKTIAKFIEKPIWREFQSIHGPYGYYRAKLENKEGKFECSFGKKLLENYSGEKKICFLTCREGSFGRFRCQKIEFLNNDEEITSWEEVSDKEKISKKIEGGRERKKFIEENTETSAILQKEREDDFPGLNDEQKKICHLVLAGQNVCFLGEAGTGKSFLLNHLIGLLKKECSEELFITSYTGRTAINIHGQTLHSFAGIGVVGEVD</sequence>
<evidence type="ECO:0000313" key="4">
    <source>
        <dbReference type="Proteomes" id="UP000789831"/>
    </source>
</evidence>
<dbReference type="InterPro" id="IPR010285">
    <property type="entry name" value="DNA_helicase_pif1-like_DEAD"/>
</dbReference>
<keyword evidence="1" id="KW-0227">DNA damage</keyword>
<comment type="similarity">
    <text evidence="1">Belongs to the helicase family.</text>
</comment>
<feature type="domain" description="DNA helicase Pif1-like DEAD-box helicase" evidence="2">
    <location>
        <begin position="130"/>
        <end position="202"/>
    </location>
</feature>
<dbReference type="GO" id="GO:0006310">
    <property type="term" value="P:DNA recombination"/>
    <property type="evidence" value="ECO:0007669"/>
    <property type="project" value="UniProtKB-KW"/>
</dbReference>
<dbReference type="InterPro" id="IPR027417">
    <property type="entry name" value="P-loop_NTPase"/>
</dbReference>
<dbReference type="Gene3D" id="3.40.50.300">
    <property type="entry name" value="P-loop containing nucleotide triphosphate hydrolases"/>
    <property type="match status" value="1"/>
</dbReference>
<evidence type="ECO:0000259" key="2">
    <source>
        <dbReference type="Pfam" id="PF05970"/>
    </source>
</evidence>
<reference evidence="3" key="1">
    <citation type="submission" date="2021-06" db="EMBL/GenBank/DDBJ databases">
        <authorList>
            <person name="Kallberg Y."/>
            <person name="Tangrot J."/>
            <person name="Rosling A."/>
        </authorList>
    </citation>
    <scope>NUCLEOTIDE SEQUENCE</scope>
    <source>
        <strain evidence="3">MT106</strain>
    </source>
</reference>
<dbReference type="GO" id="GO:0005524">
    <property type="term" value="F:ATP binding"/>
    <property type="evidence" value="ECO:0007669"/>
    <property type="project" value="UniProtKB-KW"/>
</dbReference>
<dbReference type="PANTHER" id="PTHR47642">
    <property type="entry name" value="ATP-DEPENDENT DNA HELICASE"/>
    <property type="match status" value="1"/>
</dbReference>
<dbReference type="GO" id="GO:0000723">
    <property type="term" value="P:telomere maintenance"/>
    <property type="evidence" value="ECO:0007669"/>
    <property type="project" value="InterPro"/>
</dbReference>
<organism evidence="3 4">
    <name type="scientific">Ambispora gerdemannii</name>
    <dbReference type="NCBI Taxonomy" id="144530"/>
    <lineage>
        <taxon>Eukaryota</taxon>
        <taxon>Fungi</taxon>
        <taxon>Fungi incertae sedis</taxon>
        <taxon>Mucoromycota</taxon>
        <taxon>Glomeromycotina</taxon>
        <taxon>Glomeromycetes</taxon>
        <taxon>Archaeosporales</taxon>
        <taxon>Ambisporaceae</taxon>
        <taxon>Ambispora</taxon>
    </lineage>
</organism>
<accession>A0A9N9EZ72</accession>
<dbReference type="OrthoDB" id="2290334at2759"/>
<keyword evidence="1" id="KW-0378">Hydrolase</keyword>
<dbReference type="GO" id="GO:0043139">
    <property type="term" value="F:5'-3' DNA helicase activity"/>
    <property type="evidence" value="ECO:0007669"/>
    <property type="project" value="UniProtKB-EC"/>
</dbReference>